<evidence type="ECO:0000256" key="1">
    <source>
        <dbReference type="SAM" id="Phobius"/>
    </source>
</evidence>
<comment type="caution">
    <text evidence="2">The sequence shown here is derived from an EMBL/GenBank/DDBJ whole genome shotgun (WGS) entry which is preliminary data.</text>
</comment>
<protein>
    <submittedName>
        <fullName evidence="2">Uncharacterized protein</fullName>
    </submittedName>
</protein>
<dbReference type="Proteomes" id="UP001241110">
    <property type="component" value="Unassembled WGS sequence"/>
</dbReference>
<dbReference type="RefSeq" id="WP_313989465.1">
    <property type="nucleotide sequence ID" value="NZ_JASJOS010000027.1"/>
</dbReference>
<evidence type="ECO:0000313" key="2">
    <source>
        <dbReference type="EMBL" id="MDJ1486106.1"/>
    </source>
</evidence>
<organism evidence="2 3">
    <name type="scientific">Xanthocytophaga flava</name>
    <dbReference type="NCBI Taxonomy" id="3048013"/>
    <lineage>
        <taxon>Bacteria</taxon>
        <taxon>Pseudomonadati</taxon>
        <taxon>Bacteroidota</taxon>
        <taxon>Cytophagia</taxon>
        <taxon>Cytophagales</taxon>
        <taxon>Rhodocytophagaceae</taxon>
        <taxon>Xanthocytophaga</taxon>
    </lineage>
</organism>
<dbReference type="EMBL" id="JASJOS010000027">
    <property type="protein sequence ID" value="MDJ1486106.1"/>
    <property type="molecule type" value="Genomic_DNA"/>
</dbReference>
<evidence type="ECO:0000313" key="3">
    <source>
        <dbReference type="Proteomes" id="UP001241110"/>
    </source>
</evidence>
<keyword evidence="1" id="KW-0812">Transmembrane</keyword>
<gene>
    <name evidence="2" type="ORF">QNI16_36830</name>
</gene>
<keyword evidence="1" id="KW-0472">Membrane</keyword>
<sequence length="194" mass="22304">MKRFTLHAGIFRKTLPAFTIAEMVVVLLLSAIVIGVAYRGLAFVLIRFSQFHQRSHLISEQVLFDKTLSNDLAHCRLLVAKENTIYCLYTAKTIRYQFAQEWILRMDHSRSDTFHLPTNHLSVQSITGTAQEQELLVPIPLAVVNQVRFQTSLLKEKDSTLPDTFLYQKKYAADTYLNADFYFEEALKAVENSL</sequence>
<name>A0AAE3UB36_9BACT</name>
<feature type="transmembrane region" description="Helical" evidence="1">
    <location>
        <begin position="20"/>
        <end position="46"/>
    </location>
</feature>
<dbReference type="AlphaFoldDB" id="A0AAE3UB36"/>
<reference evidence="2" key="1">
    <citation type="submission" date="2023-05" db="EMBL/GenBank/DDBJ databases">
        <authorList>
            <person name="Zhang X."/>
        </authorList>
    </citation>
    <scope>NUCLEOTIDE SEQUENCE</scope>
    <source>
        <strain evidence="2">YF14B1</strain>
    </source>
</reference>
<accession>A0AAE3UB36</accession>
<keyword evidence="1" id="KW-1133">Transmembrane helix</keyword>
<proteinExistence type="predicted"/>